<dbReference type="GO" id="GO:0003729">
    <property type="term" value="F:mRNA binding"/>
    <property type="evidence" value="ECO:0007669"/>
    <property type="project" value="TreeGrafter"/>
</dbReference>
<dbReference type="AlphaFoldDB" id="A0A3Q3K4M1"/>
<feature type="region of interest" description="Disordered" evidence="11">
    <location>
        <begin position="53"/>
        <end position="74"/>
    </location>
</feature>
<dbReference type="PANTHER" id="PTHR12876">
    <property type="entry name" value="N4BP1-RELATED"/>
    <property type="match status" value="1"/>
</dbReference>
<dbReference type="GO" id="GO:0016787">
    <property type="term" value="F:hydrolase activity"/>
    <property type="evidence" value="ECO:0007669"/>
    <property type="project" value="UniProtKB-KW"/>
</dbReference>
<evidence type="ECO:0000259" key="12">
    <source>
        <dbReference type="PROSITE" id="PS50103"/>
    </source>
</evidence>
<evidence type="ECO:0000256" key="10">
    <source>
        <dbReference type="PROSITE-ProRule" id="PRU00723"/>
    </source>
</evidence>
<dbReference type="PANTHER" id="PTHR12876:SF36">
    <property type="entry name" value="RIBONUCLEASE ZC3H12C-RELATED"/>
    <property type="match status" value="1"/>
</dbReference>
<dbReference type="InterPro" id="IPR051101">
    <property type="entry name" value="ZC3H12/N4BP1_RNase_Reg"/>
</dbReference>
<evidence type="ECO:0000313" key="13">
    <source>
        <dbReference type="Ensembl" id="ENSMALP00000024180.1"/>
    </source>
</evidence>
<dbReference type="GO" id="GO:0005634">
    <property type="term" value="C:nucleus"/>
    <property type="evidence" value="ECO:0007669"/>
    <property type="project" value="TreeGrafter"/>
</dbReference>
<keyword evidence="5" id="KW-0255">Endonuclease</keyword>
<dbReference type="Pfam" id="PF18039">
    <property type="entry name" value="UBA_6"/>
    <property type="match status" value="1"/>
</dbReference>
<keyword evidence="14" id="KW-1185">Reference proteome</keyword>
<dbReference type="GO" id="GO:0004521">
    <property type="term" value="F:RNA endonuclease activity"/>
    <property type="evidence" value="ECO:0007669"/>
    <property type="project" value="TreeGrafter"/>
</dbReference>
<feature type="compositionally biased region" description="Polar residues" evidence="11">
    <location>
        <begin position="487"/>
        <end position="500"/>
    </location>
</feature>
<feature type="region of interest" description="Disordered" evidence="11">
    <location>
        <begin position="613"/>
        <end position="663"/>
    </location>
</feature>
<feature type="compositionally biased region" description="Low complexity" evidence="11">
    <location>
        <begin position="556"/>
        <end position="565"/>
    </location>
</feature>
<dbReference type="InterPro" id="IPR000571">
    <property type="entry name" value="Znf_CCCH"/>
</dbReference>
<dbReference type="Ensembl" id="ENSMALT00000024635.1">
    <property type="protein sequence ID" value="ENSMALP00000024180.1"/>
    <property type="gene ID" value="ENSMALG00000016807.1"/>
</dbReference>
<name>A0A3Q3K4M1_MONAL</name>
<accession>A0A3Q3K4M1</accession>
<evidence type="ECO:0000256" key="11">
    <source>
        <dbReference type="SAM" id="MobiDB-lite"/>
    </source>
</evidence>
<dbReference type="FunFam" id="3.40.50.11980:FF:000001">
    <property type="entry name" value="ZC3H12A isoform 1"/>
    <property type="match status" value="1"/>
</dbReference>
<keyword evidence="7" id="KW-0378">Hydrolase</keyword>
<feature type="compositionally biased region" description="Low complexity" evidence="11">
    <location>
        <begin position="518"/>
        <end position="529"/>
    </location>
</feature>
<organism evidence="13 14">
    <name type="scientific">Monopterus albus</name>
    <name type="common">Swamp eel</name>
    <dbReference type="NCBI Taxonomy" id="43700"/>
    <lineage>
        <taxon>Eukaryota</taxon>
        <taxon>Metazoa</taxon>
        <taxon>Chordata</taxon>
        <taxon>Craniata</taxon>
        <taxon>Vertebrata</taxon>
        <taxon>Euteleostomi</taxon>
        <taxon>Actinopterygii</taxon>
        <taxon>Neopterygii</taxon>
        <taxon>Teleostei</taxon>
        <taxon>Neoteleostei</taxon>
        <taxon>Acanthomorphata</taxon>
        <taxon>Anabantaria</taxon>
        <taxon>Synbranchiformes</taxon>
        <taxon>Synbranchidae</taxon>
        <taxon>Monopterus</taxon>
    </lineage>
</organism>
<feature type="zinc finger region" description="C3H1-type" evidence="10">
    <location>
        <begin position="408"/>
        <end position="433"/>
    </location>
</feature>
<evidence type="ECO:0000256" key="9">
    <source>
        <dbReference type="ARBA" id="ARBA00022842"/>
    </source>
</evidence>
<evidence type="ECO:0000256" key="2">
    <source>
        <dbReference type="ARBA" id="ARBA00010922"/>
    </source>
</evidence>
<dbReference type="Pfam" id="PF18561">
    <property type="entry name" value="Regnase_1_C"/>
    <property type="match status" value="1"/>
</dbReference>
<evidence type="ECO:0000256" key="8">
    <source>
        <dbReference type="ARBA" id="ARBA00022833"/>
    </source>
</evidence>
<keyword evidence="6 10" id="KW-0863">Zinc-finger</keyword>
<feature type="region of interest" description="Disordered" evidence="11">
    <location>
        <begin position="89"/>
        <end position="150"/>
    </location>
</feature>
<dbReference type="Proteomes" id="UP000261600">
    <property type="component" value="Unplaced"/>
</dbReference>
<evidence type="ECO:0000256" key="4">
    <source>
        <dbReference type="ARBA" id="ARBA00022723"/>
    </source>
</evidence>
<keyword evidence="9" id="KW-0460">Magnesium</keyword>
<dbReference type="CDD" id="cd18729">
    <property type="entry name" value="PIN_Zc3h12-like"/>
    <property type="match status" value="1"/>
</dbReference>
<reference evidence="13" key="2">
    <citation type="submission" date="2025-09" db="UniProtKB">
        <authorList>
            <consortium name="Ensembl"/>
        </authorList>
    </citation>
    <scope>IDENTIFICATION</scope>
</reference>
<dbReference type="InterPro" id="IPR040757">
    <property type="entry name" value="Regnase_1/ZC3H12_C"/>
</dbReference>
<dbReference type="PROSITE" id="PS50103">
    <property type="entry name" value="ZF_C3H1"/>
    <property type="match status" value="1"/>
</dbReference>
<dbReference type="InterPro" id="IPR040546">
    <property type="entry name" value="Rege-1_UBA-like"/>
</dbReference>
<sequence>MGLKDHLEDGTGHILSLGLDLDYLHVEGAEQQVDLSTLTGDENIGVLQVRTGTLSNSSNSTGRSSTGCSTHSSYSSSSICSNFSEESAISDSEDDKLQNGSGSECQNPQQDQSYQYQESSSVCQPVRLDLASNQPPGDPPQPETSPLTVSVTDCRNKVEFALKLGYSEEVVLLVLRKLGPDALINDILGELVKLGTKTEMEQQAVSQSSSTSVSSSLASSSSSSLGFHRLLCTSQLLEDKENLRPVVVDGSNVAMSHGNKEVFSCQGIQLAVDWFLERGHRDITVFVPAWRKEQSRPYALITDQEILRRLEKEKILVFTPSRRVQGHRVVCYDDRFIVKLAYESDGIIVSNDNYRDLANEKPEWKKFIDERLLMYSFVNDKFMPPDDPLGRHGPSLENFLRKRPVIPEHRKQPCPYGKKCTYGHKCKFYHPERGSQPQRAVADELRASAKISSVASGNLLEDAVMVKSHSSGQPEGTAEAEPDQGTRKQQSKCSPQSSVMDLQEDRLQVRSRVEGRRGSNSKSSSGFLGPPAPGGPPLLGGLDQWEHPWGSGGGSSRVAGASRPSQTNTYNRCESPELGYSSLVKTYSSLSLVVPRSPECFLPADLQAGSLPSDCNSEGSVSSDSFSPDPLLDDGPTWHQHHHHHCSSHLENPPSSVTSHASPRPLKTLSAYIPPHLKYPALSSFPGDFPALPPCPPQTSTAHSHSQSFPFSRNLMSSLWQEGGRLDSRVYDGSPLHSRRNFPSQNHPSQVPLPPITTHKSHLPSLLQHQEPPALGQYQDLRKRMFVNLCGIFPPDLVKVVMNRNPHVMDAQKLAATILMEKSQHDVTA</sequence>
<keyword evidence="8 10" id="KW-0862">Zinc</keyword>
<feature type="compositionally biased region" description="Basic and acidic residues" evidence="11">
    <location>
        <begin position="503"/>
        <end position="517"/>
    </location>
</feature>
<evidence type="ECO:0000256" key="3">
    <source>
        <dbReference type="ARBA" id="ARBA00022722"/>
    </source>
</evidence>
<evidence type="ECO:0000256" key="1">
    <source>
        <dbReference type="ARBA" id="ARBA00001946"/>
    </source>
</evidence>
<feature type="region of interest" description="Disordered" evidence="11">
    <location>
        <begin position="467"/>
        <end position="575"/>
    </location>
</feature>
<proteinExistence type="inferred from homology"/>
<feature type="domain" description="C3H1-type" evidence="12">
    <location>
        <begin position="408"/>
        <end position="433"/>
    </location>
</feature>
<reference evidence="13" key="1">
    <citation type="submission" date="2025-08" db="UniProtKB">
        <authorList>
            <consortium name="Ensembl"/>
        </authorList>
    </citation>
    <scope>IDENTIFICATION</scope>
</reference>
<dbReference type="GO" id="GO:0036464">
    <property type="term" value="C:cytoplasmic ribonucleoprotein granule"/>
    <property type="evidence" value="ECO:0007669"/>
    <property type="project" value="TreeGrafter"/>
</dbReference>
<feature type="compositionally biased region" description="Low complexity" evidence="11">
    <location>
        <begin position="106"/>
        <end position="124"/>
    </location>
</feature>
<comment type="similarity">
    <text evidence="2">Belongs to the ZC3H12 family.</text>
</comment>
<dbReference type="GO" id="GO:0008270">
    <property type="term" value="F:zinc ion binding"/>
    <property type="evidence" value="ECO:0007669"/>
    <property type="project" value="UniProtKB-KW"/>
</dbReference>
<comment type="cofactor">
    <cofactor evidence="1">
        <name>Mg(2+)</name>
        <dbReference type="ChEBI" id="CHEBI:18420"/>
    </cofactor>
</comment>
<evidence type="ECO:0000313" key="14">
    <source>
        <dbReference type="Proteomes" id="UP000261600"/>
    </source>
</evidence>
<evidence type="ECO:0000256" key="7">
    <source>
        <dbReference type="ARBA" id="ARBA00022801"/>
    </source>
</evidence>
<evidence type="ECO:0000256" key="5">
    <source>
        <dbReference type="ARBA" id="ARBA00022759"/>
    </source>
</evidence>
<keyword evidence="4 10" id="KW-0479">Metal-binding</keyword>
<dbReference type="Pfam" id="PF11977">
    <property type="entry name" value="RNase_Zc3h12a"/>
    <property type="match status" value="1"/>
</dbReference>
<evidence type="ECO:0000256" key="6">
    <source>
        <dbReference type="ARBA" id="ARBA00022771"/>
    </source>
</evidence>
<keyword evidence="3" id="KW-0540">Nuclease</keyword>
<feature type="compositionally biased region" description="Low complexity" evidence="11">
    <location>
        <begin position="622"/>
        <end position="634"/>
    </location>
</feature>
<dbReference type="Gene3D" id="3.40.50.11980">
    <property type="match status" value="1"/>
</dbReference>
<dbReference type="InterPro" id="IPR021869">
    <property type="entry name" value="RNase_Zc3h12_NYN"/>
</dbReference>
<protein>
    <recommendedName>
        <fullName evidence="12">C3H1-type domain-containing protein</fullName>
    </recommendedName>
</protein>